<feature type="domain" description="PKS/mFAS DH" evidence="13">
    <location>
        <begin position="2595"/>
        <end position="2866"/>
    </location>
</feature>
<dbReference type="InterPro" id="IPR020807">
    <property type="entry name" value="PKS_DH"/>
</dbReference>
<dbReference type="InterPro" id="IPR020841">
    <property type="entry name" value="PKS_Beta-ketoAc_synthase_dom"/>
</dbReference>
<dbReference type="InterPro" id="IPR036291">
    <property type="entry name" value="NAD(P)-bd_dom_sf"/>
</dbReference>
<dbReference type="PANTHER" id="PTHR43775:SF51">
    <property type="entry name" value="INACTIVE PHENOLPHTHIOCEROL SYNTHESIS POLYKETIDE SYNTHASE TYPE I PKS1-RELATED"/>
    <property type="match status" value="1"/>
</dbReference>
<dbReference type="SMART" id="SM01294">
    <property type="entry name" value="PKS_PP_betabranch"/>
    <property type="match status" value="3"/>
</dbReference>
<dbReference type="SMART" id="SM00822">
    <property type="entry name" value="PKS_KR"/>
    <property type="match status" value="3"/>
</dbReference>
<feature type="active site" description="Proton donor; for dehydratase activity" evidence="9">
    <location>
        <position position="1124"/>
    </location>
</feature>
<feature type="domain" description="Carrier" evidence="11">
    <location>
        <begin position="1625"/>
        <end position="1703"/>
    </location>
</feature>
<dbReference type="Pfam" id="PF02801">
    <property type="entry name" value="Ketoacyl-synt_C"/>
    <property type="match status" value="3"/>
</dbReference>
<dbReference type="InterPro" id="IPR016036">
    <property type="entry name" value="Malonyl_transacylase_ACP-bd"/>
</dbReference>
<dbReference type="Pfam" id="PF08659">
    <property type="entry name" value="KR"/>
    <property type="match status" value="3"/>
</dbReference>
<dbReference type="EMBL" id="JBICBM010000019">
    <property type="protein sequence ID" value="MFF9886261.1"/>
    <property type="molecule type" value="Genomic_DNA"/>
</dbReference>
<keyword evidence="7" id="KW-0511">Multifunctional enzyme</keyword>
<dbReference type="Gene3D" id="3.40.366.10">
    <property type="entry name" value="Malonyl-Coenzyme A Acyl Carrier Protein, domain 2"/>
    <property type="match status" value="3"/>
</dbReference>
<dbReference type="Pfam" id="PF00550">
    <property type="entry name" value="PP-binding"/>
    <property type="match status" value="3"/>
</dbReference>
<keyword evidence="6" id="KW-0045">Antibiotic biosynthesis</keyword>
<evidence type="ECO:0000256" key="10">
    <source>
        <dbReference type="SAM" id="MobiDB-lite"/>
    </source>
</evidence>
<evidence type="ECO:0000256" key="2">
    <source>
        <dbReference type="ARBA" id="ARBA00004792"/>
    </source>
</evidence>
<protein>
    <submittedName>
        <fullName evidence="14">SDR family NAD(P)-dependent oxidoreductase</fullName>
    </submittedName>
</protein>
<evidence type="ECO:0000259" key="11">
    <source>
        <dbReference type="PROSITE" id="PS50075"/>
    </source>
</evidence>
<feature type="active site" description="Proton acceptor; for dehydratase activity" evidence="9">
    <location>
        <position position="2627"/>
    </location>
</feature>
<dbReference type="Pfam" id="PF16197">
    <property type="entry name" value="KAsynt_C_assoc"/>
    <property type="match status" value="3"/>
</dbReference>
<dbReference type="SMART" id="SM00827">
    <property type="entry name" value="PKS_AT"/>
    <property type="match status" value="3"/>
</dbReference>
<dbReference type="InterPro" id="IPR020806">
    <property type="entry name" value="PKS_PP-bd"/>
</dbReference>
<dbReference type="InterPro" id="IPR014043">
    <property type="entry name" value="Acyl_transferase_dom"/>
</dbReference>
<dbReference type="SMART" id="SM00823">
    <property type="entry name" value="PKS_PP"/>
    <property type="match status" value="3"/>
</dbReference>
<feature type="region of interest" description="N-terminal hotdog fold" evidence="9">
    <location>
        <begin position="926"/>
        <end position="1051"/>
    </location>
</feature>
<dbReference type="PANTHER" id="PTHR43775">
    <property type="entry name" value="FATTY ACID SYNTHASE"/>
    <property type="match status" value="1"/>
</dbReference>
<dbReference type="SUPFAM" id="SSF53901">
    <property type="entry name" value="Thiolase-like"/>
    <property type="match status" value="3"/>
</dbReference>
<keyword evidence="4" id="KW-0597">Phosphoprotein</keyword>
<comment type="caution">
    <text evidence="14">The sequence shown here is derived from an EMBL/GenBank/DDBJ whole genome shotgun (WGS) entry which is preliminary data.</text>
</comment>
<dbReference type="CDD" id="cd08956">
    <property type="entry name" value="KR_3_FAS_SDR_x"/>
    <property type="match status" value="3"/>
</dbReference>
<dbReference type="InterPro" id="IPR036736">
    <property type="entry name" value="ACP-like_sf"/>
</dbReference>
<dbReference type="InterPro" id="IPR001227">
    <property type="entry name" value="Ac_transferase_dom_sf"/>
</dbReference>
<dbReference type="Gene3D" id="3.40.50.720">
    <property type="entry name" value="NAD(P)-binding Rossmann-like Domain"/>
    <property type="match status" value="4"/>
</dbReference>
<keyword evidence="3" id="KW-0596">Phosphopantetheine</keyword>
<feature type="domain" description="Carrier" evidence="11">
    <location>
        <begin position="3400"/>
        <end position="3475"/>
    </location>
</feature>
<feature type="active site" description="Proton donor; for dehydratase activity" evidence="9">
    <location>
        <position position="2790"/>
    </location>
</feature>
<dbReference type="SUPFAM" id="SSF51735">
    <property type="entry name" value="NAD(P)-binding Rossmann-fold domains"/>
    <property type="match status" value="6"/>
</dbReference>
<dbReference type="InterPro" id="IPR032821">
    <property type="entry name" value="PKS_assoc"/>
</dbReference>
<keyword evidence="15" id="KW-1185">Reference proteome</keyword>
<sequence length="5249" mass="540770">MTNDEKLLSYLKRVSADLAQTRRRLREAETQDREPIAIVGMSCRFPGGVTTPEEFWRLVHDGTDAIGDFPDDRGWDLDALYDPDPDATGKSYVTRGGFLTDAAGFEPDFFGISPREALAMDPQQRLLLEVSWEALERARIAPDAVHGARVGVFAGTNGQDYKDLLARMPDDSEAALGTGVLAAVISGRISYTLGLEGPAVTIDTACSSALVAVHLAVQALRNKECTLALAGGATVMSTPGNFIAFSRQRGLAADGRCKSFADTADGTGWSEGAGMLVLERLSDARRNGHEVLAVVRGSAVNQDGASNGLTAPNGPSQQRVIRAALASADLGPADVDLLEAHGTGTTLGDPIEAQALLATYGQGREQPLWLGSVKSNIGHTQAAAGVAGIIKAVMAMRHRVLPRTLHAEQPSTKVDWAQGDIRLLTDNRPWTDPGRPRRAAVSSFGASGTNAHTILEEAPAEEAGEAGTAGGPGQAEARTAPPLVPWVVSGRTERALREQAARLAAAVGYLDPVDVAHSLAATRTAHPYRAVVLGAGRDELLAALTGVAEGGRGAASGRVRKGQTAFLFTGQGAQRAGMGRELHARFPVFARAFDEICALTGDDELRDLVLGDDPGPLHRTARTQTALFAFEVALYRLLESWGITPDYLAGHSVGEIAAAHVAGVLDLRDATTLVAARGRLMQALPEGGAMIAVRATEEEVRPLLTGRVGIAAVNGPRSVVISGDAAEAEAVAARFGKSRRLTVSHAFHSPLMEPMLDGFRTVAESLTYHRATLPVVSNVTGALATQDIASPDYWVRHVREAVRFHDGIRALAAEGVTRYLEVGPDAVLTAMARDCLTADETGTGTDAGADAVLAAASRRDRDETETLLTAVARLYTGGAAVDWTALFTGARTVDLPTTAFQRERFWPETTATAGDVGSAGLDSADHPLLGAATVLADTDGAVLTGRLSARTHSWLADHVVAGRIVVPGTAMVELAVRAGDQVGCAHLDELALETPLVLPPDDGVRVQVAVGAPDASGARTVHVYARAESLPADAPWTAHASGLLTAGPAAPGARLDDWPPEDAEALDTGGLYERHAAAGLEYGPVFRALTAAWRRDGEVFAEVRLPERPAADAPRFGLHPAAFDAALHSLALLGDGTADDTARLPFAFAGVTLHATGASVLRARLTPVGDHAFAVDLADADGAPVATVASLTSRPLTHLADHDPAADALFTLDWQPLPLDTDAPDPGHRVLHSAPGSTPDAVRQALRTALAALQDDDARPLAVVTRGAVSVAGEDVPDLAGAAVWGLVRSAQSEHPDRFTLLDLEPGADAAAVLPGALATGEPQLAVRADTARAARLTRAELPAGAADFTFDPEGTVLLTGATGGLGRVLARHLVTAHGVRHLALLSRSGTADDLIAELAALGATATAHACDVADRDRLAAVLAGLPADHPLTAVVHAAGVLDDGVVSALTPERLDTVLAPKALGALHLHELTGDNVQLVLFSSVAGTVGAPGQGNYAAANALLDALAAHRHAHGAPALSLAWGPWAPAGGMTGTLDEADRARMTRGGMTALSAGEGTALFDRALRAGRPALAPVRLSLPALRAQGPGLVPVFRALAGRPVRREAAAEGTGAGLAERLAALGAEERAEALLHTVRAHVAAVLGHADPGGVETDRAFKDLGFDSLAAIELRNSLSAELGRRLSATLVFDHPSPDALAAHLGTLVGDAPAAARGARRNRAAHAGEPLAIVGLACRYPGDVRTPEDLWRLVADGTDAITAFPADRGWDVDRIVDPTRSRPDTSYVGEGGFLHDAGDFDASFFGISPKEALVMDPQQRLLLETSWEALESAGIDPHTLKGSRTGVFAGVQYHDYFGSFGSGSIISGRVAYTLGLEGPSLSVDTACSSSLVALHLAAQSLRQGESSLALVGGVAVMATPETFIEFSRQGALAPDARTRAFADAAGGTVWGEGVGVLVVERLSDARRNGHPVLALVRGTAVNQDGASNGLTAPNGPAQERVIREALDNARLTTADVDVVEAHGTGTTLGDPIEAQALLATYGQDREQPLWLGSVKSNIGHTQAAAGVAGVIKMVMAMRHGVLPRTLHVDKPSTKVDWDAGNVRLLTEERQWPATGRARRAGVSSFGISGTNAHVILEQAPPAPAEPAAPAPEGLAVPWLLTARTPAALAGQAAALLGHLDTHPGLDLSDVGWSLATTRARFPHRASITGADPAALRGALAALADGTTARTLVQGTTPGRARPVFVFPGQGSQWSGMATELLEQSPVFAARMAECAAALAPYTDWDFATELRGTLDRVDVVQPLLWAVMVSLAHTWSAYGVTPAAVIGHSQGEIAAACATGALSLADGARVVALRSQAIAELLSGTGGMMSVGEGADAVRARLAAFGGRLSVAAVNGAASTVVSGDAGALDELLALLRAEKVRAKRLPVDYASHSAHVETLRVRLAEVLDGIEPRATRVPFYSTVTGGPLDTTALGAEYWYTNLRGTVLFEQAVRAAVAAGHQLFIEASPHPVLTVGIQETDDAVAAVGSLRRDEGGRDRLLTALGEAFTHGAAVDWAAVAEGRRPRRVPLPGYAFQRERYWLDSTAGGADVTSAGLAPTDHALLGAAMVRADTEGAVLTGRLSAATQPWLADHRVGGRLLFPGTGHLELALRAGDQVGCGDLAELTLHAPLVLPDHGAVQLQVTVGAPEGDTRPVAIWSRPESPDGELPWTRHADGLLAPTGTLPVPADPLTDWPPRDAEPVPLDGLYDDLAGLGLGYGPLFQGLRAAWRTADGLYAEVATDAAPDGFALHPALSDAALHTVGLTDAAGEEALLPFAWSGVRLHATGATALRVRVRPTGEGTVALTLADPTGAPVATVDALTLRPLRTEALAAAARTPRAGALYRVEWVPAPPVTEAAGPVDVVRAPAGVSAAETRAAVDAVLDGLRAGLADDRLADTPLVVVTGTDPAGAAAAGLVRSAQSENPGRIVLVESDTPPAPERLPEAASLGEPHVAFHEDTWKLPRLTRVTTETPAADGSAATDTGSVRAAAGATVADGAHAAPAAGSASAAEGADALSPASAGPVPAAGTAGPAETDPAPVPVSGKAAAMDAGDPAVTAPVPAEGDTADTTPTPPEAETTVPGGGFGTGTVLVTGATGALGRIVARHLVAERGVRSLLLVSRSGGADDLVGELTALGAEVTSVACDVADRAALAAVLDAVPAGRPLTAVIHAAGVLADGVLSSLTPERLDTVFRPKVDAAWNLHELTAGLDLSAFVLFSSSAATLGSPGQANYAAANAYLDALAVHRRALGLPAHSLAWGLWARAGGMTGALGDSDLGRIARGGVAPLETEEGVALFDAAVRGADPAVLPVRLDLAALRAQGTDAAPLFRTLVPVRRAGAAGARGAAGGADALRERLAGLPAAEREPFLTDLVRGQVATILGYRSGQDVDRTLAFRELGFDSLAAVELRNRLTTATGLKLPATLVFDHPTPAVLARHLLGELTGTLAAAPARTAPRAAADDEPIAVVGMACRFPGGIASPEDLWRLVAEGRDAIGEFPTDRGWDLDRLYDPTLDRPGTSYTRHGAFLYDAAGFDPAFFAMDDEEALVTDPQQRLLLETSWEALERASIDPATLRGSDTGVFAGVMYHDYFGSYGSGSVVSGRVAYTLGLEGPTLSVDTACSSSLVALHLAAQALRQGDCSLALAGGVTVMATPGTFVEFSRHRGLSRDGRCKPFADAADGTGFGEGAGVLLLERLSDARRNGRRVLAVLRGTAVNQDGASNGISAPNGPAQQRVIRRALEAAGVAAADVDVVEAHGTGTTLGDPIEAQALIATYGSEHTDDRPLWLGSVKSNLGHTQAAAGVAGVIKMIEALRHETLPASLGVDRPTRHVEWEGSNVRLLTENRPWPDPGRPRRAGVSSFGISGTNAHVIIEAAPAGAPAEEPAGEPAAPAGGTVPWLLSGHTPDALRAQAARLLDHLSAAPDTDPHRLAGALAHARTRLGHRAAVLGRTRDELTAGLRAVAEGRTPPAGALGTAADGRLAFLFSGQGSQLPGMGTRLAAAFPAFATAFDEVRAHLDPLLERPLAEVLDSAELLERTEYTQPALFAVEVALYRLLESFGVRPDLLAGHSVGEFAAAHAAGVLGLKDACALVAARGRLMQALPEGGAMIAVRATEEEVVPLLGDGVGIAAVNGPASLVVSGPAGPARALAARFDRTRELAVSHAFHSALMEPMLAEFGEIAAAVSYGTARIPLVSTLTGAPAAPDELSRPEYWVRHAREAVRFADAVTALHDAGVRHFAEVGPGGALTAAAGECLPDQTAVVPLLRKDREETDALLAGLAALHVRGTDIDWTGLLPHRDGFDLPTYAFQRTRYWMTGDPAPAHPADGHPLLGTAVELAGTDGVLYTGHLSLTGQPWLAGHRVGGAALLPGTAFVEMALAAGARAGCPAVEELTLAEPLLLPEDGAVRLQCTVGAPDATGARAFRVYAAHGDGDPWTTHATGVLRPAGEPSAPGTAAWPPPGAEPVALDGVYERLAELGAEYGPGFQGLKAAWRHGEEVCAEVAVPGGTEGFALHPALSDAALHAIALRAGTEERMTLPFAWSGVELYAPGATALRVRIAPAGAGAVRVEAADAAGRPVLRVASLALRAVDPERIAAAAAGGHDDLFAPDWVPVAVPAAPQAGRWTVCGPGRGDLAAALAGEVAEVTVAADPAEAAAHGPDTLVVVHPGGADPDAVRAGLRSLLTQVRDWLADPRSADSTLVVATHGATGPGDVTDPGAGGAWGLIRSAQSEHPGRLVLADLDGTEASRRLLPAAVASGEPQLALRDGAVHVPRLVRAPRLPEPAPADFSGGVLVTGGTGALGGLVARHLVTAHGADRLVLLSRSGPEAPGAAGLHRELTALGAEVTLVACDAADRAALARVLDEHPVTAVVHTAGVLADAVLTSLTPERLDTVLRPKLDAAWHLHELTRERPLTAFVLFSSAAGLLGSPGQSGYAAGNAFLDALAAHRRALGLPAVSLAWGAWAGSGGMADRLTGTDARRVAAGGVLALDAEAGLALFDTATGRPEPVLLPARLDLAPRDPARVAPLLRTLVRAPRPAGPAAPPAATALRRELAGLAPEDRAERLLRLVRDEARTVLGTEEFEDGLPFKDLGFDSLTAVEFRNRLNEATGLRLTATLVFDHPTPAALATHLGAELAPAVQDGPRAEEDTVRAALAAIPVARLREAGLLDGLLELAGLRPAPDPAGDGQAGPAPIDAMDAESLISMALDGLGGDDDAL</sequence>
<dbReference type="SUPFAM" id="SSF47336">
    <property type="entry name" value="ACP-like"/>
    <property type="match status" value="3"/>
</dbReference>
<dbReference type="Proteomes" id="UP001603418">
    <property type="component" value="Unassembled WGS sequence"/>
</dbReference>
<feature type="domain" description="Ketosynthase family 3 (KS3)" evidence="12">
    <location>
        <begin position="1722"/>
        <end position="2132"/>
    </location>
</feature>
<dbReference type="PROSITE" id="PS00012">
    <property type="entry name" value="PHOSPHOPANTETHEINE"/>
    <property type="match status" value="2"/>
</dbReference>
<dbReference type="Pfam" id="PF14765">
    <property type="entry name" value="PS-DH"/>
    <property type="match status" value="3"/>
</dbReference>
<dbReference type="SUPFAM" id="SSF52151">
    <property type="entry name" value="FabD/lysophospholipase-like"/>
    <property type="match status" value="3"/>
</dbReference>
<dbReference type="InterPro" id="IPR014031">
    <property type="entry name" value="Ketoacyl_synth_C"/>
</dbReference>
<keyword evidence="5" id="KW-0808">Transferase</keyword>
<keyword evidence="8" id="KW-0012">Acyltransferase</keyword>
<evidence type="ECO:0000256" key="8">
    <source>
        <dbReference type="ARBA" id="ARBA00023315"/>
    </source>
</evidence>
<feature type="active site" description="Proton acceptor; for dehydratase activity" evidence="9">
    <location>
        <position position="958"/>
    </location>
</feature>
<dbReference type="RefSeq" id="WP_051815769.1">
    <property type="nucleotide sequence ID" value="NZ_JBFACJ010000022.1"/>
</dbReference>
<feature type="domain" description="PKS/mFAS DH" evidence="13">
    <location>
        <begin position="4360"/>
        <end position="4627"/>
    </location>
</feature>
<dbReference type="InterPro" id="IPR042104">
    <property type="entry name" value="PKS_dehydratase_sf"/>
</dbReference>
<feature type="region of interest" description="N-terminal hotdog fold" evidence="9">
    <location>
        <begin position="2595"/>
        <end position="2719"/>
    </location>
</feature>
<dbReference type="Gene3D" id="3.10.129.110">
    <property type="entry name" value="Polyketide synthase dehydratase"/>
    <property type="match status" value="3"/>
</dbReference>
<evidence type="ECO:0000256" key="6">
    <source>
        <dbReference type="ARBA" id="ARBA00023194"/>
    </source>
</evidence>
<dbReference type="Pfam" id="PF00698">
    <property type="entry name" value="Acyl_transf_1"/>
    <property type="match status" value="3"/>
</dbReference>
<dbReference type="PROSITE" id="PS00606">
    <property type="entry name" value="KS3_1"/>
    <property type="match status" value="3"/>
</dbReference>
<dbReference type="InterPro" id="IPR049551">
    <property type="entry name" value="PKS_DH_C"/>
</dbReference>
<dbReference type="InterPro" id="IPR014030">
    <property type="entry name" value="Ketoacyl_synth_N"/>
</dbReference>
<feature type="region of interest" description="C-terminal hotdog fold" evidence="9">
    <location>
        <begin position="1063"/>
        <end position="1202"/>
    </location>
</feature>
<dbReference type="InterPro" id="IPR018201">
    <property type="entry name" value="Ketoacyl_synth_AS"/>
</dbReference>
<feature type="region of interest" description="Disordered" evidence="10">
    <location>
        <begin position="3048"/>
        <end position="3119"/>
    </location>
</feature>
<evidence type="ECO:0000256" key="5">
    <source>
        <dbReference type="ARBA" id="ARBA00022679"/>
    </source>
</evidence>
<dbReference type="InterPro" id="IPR015083">
    <property type="entry name" value="NorB/c/GfsB-D-like_docking"/>
</dbReference>
<dbReference type="PROSITE" id="PS50075">
    <property type="entry name" value="CARRIER"/>
    <property type="match status" value="3"/>
</dbReference>
<feature type="region of interest" description="Disordered" evidence="10">
    <location>
        <begin position="427"/>
        <end position="448"/>
    </location>
</feature>
<organism evidence="14 15">
    <name type="scientific">Streptomyces eurythermus</name>
    <dbReference type="NCBI Taxonomy" id="42237"/>
    <lineage>
        <taxon>Bacteria</taxon>
        <taxon>Bacillati</taxon>
        <taxon>Actinomycetota</taxon>
        <taxon>Actinomycetes</taxon>
        <taxon>Kitasatosporales</taxon>
        <taxon>Streptomycetaceae</taxon>
        <taxon>Streptomyces</taxon>
    </lineage>
</organism>
<name>A0ABW6Z550_9ACTN</name>
<evidence type="ECO:0000259" key="12">
    <source>
        <dbReference type="PROSITE" id="PS52004"/>
    </source>
</evidence>
<feature type="region of interest" description="C-terminal hotdog fold" evidence="9">
    <location>
        <begin position="2733"/>
        <end position="2866"/>
    </location>
</feature>
<dbReference type="InterPro" id="IPR013968">
    <property type="entry name" value="PKS_KR"/>
</dbReference>
<evidence type="ECO:0000256" key="7">
    <source>
        <dbReference type="ARBA" id="ARBA00023268"/>
    </source>
</evidence>
<dbReference type="Pfam" id="PF21089">
    <property type="entry name" value="PKS_DH_N"/>
    <property type="match status" value="3"/>
</dbReference>
<evidence type="ECO:0000256" key="1">
    <source>
        <dbReference type="ARBA" id="ARBA00001957"/>
    </source>
</evidence>
<evidence type="ECO:0000256" key="3">
    <source>
        <dbReference type="ARBA" id="ARBA00022450"/>
    </source>
</evidence>
<accession>A0ABW6Z550</accession>
<feature type="compositionally biased region" description="Low complexity" evidence="10">
    <location>
        <begin position="3048"/>
        <end position="3071"/>
    </location>
</feature>
<evidence type="ECO:0000256" key="9">
    <source>
        <dbReference type="PROSITE-ProRule" id="PRU01363"/>
    </source>
</evidence>
<comment type="cofactor">
    <cofactor evidence="1">
        <name>pantetheine 4'-phosphate</name>
        <dbReference type="ChEBI" id="CHEBI:47942"/>
    </cofactor>
</comment>
<reference evidence="14 15" key="1">
    <citation type="submission" date="2024-10" db="EMBL/GenBank/DDBJ databases">
        <title>The Natural Products Discovery Center: Release of the First 8490 Sequenced Strains for Exploring Actinobacteria Biosynthetic Diversity.</title>
        <authorList>
            <person name="Kalkreuter E."/>
            <person name="Kautsar S.A."/>
            <person name="Yang D."/>
            <person name="Bader C.D."/>
            <person name="Teijaro C.N."/>
            <person name="Fluegel L."/>
            <person name="Davis C.M."/>
            <person name="Simpson J.R."/>
            <person name="Lauterbach L."/>
            <person name="Steele A.D."/>
            <person name="Gui C."/>
            <person name="Meng S."/>
            <person name="Li G."/>
            <person name="Viehrig K."/>
            <person name="Ye F."/>
            <person name="Su P."/>
            <person name="Kiefer A.F."/>
            <person name="Nichols A."/>
            <person name="Cepeda A.J."/>
            <person name="Yan W."/>
            <person name="Fan B."/>
            <person name="Jiang Y."/>
            <person name="Adhikari A."/>
            <person name="Zheng C.-J."/>
            <person name="Schuster L."/>
            <person name="Cowan T.M."/>
            <person name="Smanski M.J."/>
            <person name="Chevrette M.G."/>
            <person name="De Carvalho L.P.S."/>
            <person name="Shen B."/>
        </authorList>
    </citation>
    <scope>NUCLEOTIDE SEQUENCE [LARGE SCALE GENOMIC DNA]</scope>
    <source>
        <strain evidence="14 15">NPDC013366</strain>
    </source>
</reference>
<dbReference type="InterPro" id="IPR016035">
    <property type="entry name" value="Acyl_Trfase/lysoPLipase"/>
</dbReference>
<dbReference type="Gene3D" id="3.40.47.10">
    <property type="match status" value="3"/>
</dbReference>
<dbReference type="SMART" id="SM00825">
    <property type="entry name" value="PKS_KS"/>
    <property type="match status" value="3"/>
</dbReference>
<dbReference type="InterPro" id="IPR050091">
    <property type="entry name" value="PKS_NRPS_Biosynth_Enz"/>
</dbReference>
<dbReference type="Pfam" id="PF00109">
    <property type="entry name" value="ketoacyl-synt"/>
    <property type="match status" value="3"/>
</dbReference>
<feature type="region of interest" description="Disordered" evidence="10">
    <location>
        <begin position="461"/>
        <end position="483"/>
    </location>
</feature>
<dbReference type="PROSITE" id="PS52019">
    <property type="entry name" value="PKS_MFAS_DH"/>
    <property type="match status" value="3"/>
</dbReference>
<dbReference type="Gene3D" id="3.30.70.3290">
    <property type="match status" value="3"/>
</dbReference>
<dbReference type="SMART" id="SM00826">
    <property type="entry name" value="PKS_DH"/>
    <property type="match status" value="3"/>
</dbReference>
<feature type="active site" description="Proton acceptor; for dehydratase activity" evidence="9">
    <location>
        <position position="4392"/>
    </location>
</feature>
<evidence type="ECO:0000313" key="15">
    <source>
        <dbReference type="Proteomes" id="UP001603418"/>
    </source>
</evidence>
<proteinExistence type="predicted"/>
<feature type="active site" description="Proton donor; for dehydratase activity" evidence="9">
    <location>
        <position position="4551"/>
    </location>
</feature>
<feature type="domain" description="Carrier" evidence="11">
    <location>
        <begin position="5092"/>
        <end position="5167"/>
    </location>
</feature>
<dbReference type="Gene3D" id="1.10.1200.10">
    <property type="entry name" value="ACP-like"/>
    <property type="match status" value="3"/>
</dbReference>
<feature type="compositionally biased region" description="Low complexity" evidence="10">
    <location>
        <begin position="3095"/>
        <end position="3114"/>
    </location>
</feature>
<dbReference type="InterPro" id="IPR049552">
    <property type="entry name" value="PKS_DH_N"/>
</dbReference>
<feature type="region of interest" description="N-terminal hotdog fold" evidence="9">
    <location>
        <begin position="4360"/>
        <end position="4482"/>
    </location>
</feature>
<feature type="domain" description="PKS/mFAS DH" evidence="13">
    <location>
        <begin position="926"/>
        <end position="1202"/>
    </location>
</feature>
<feature type="region of interest" description="C-terminal hotdog fold" evidence="9">
    <location>
        <begin position="4494"/>
        <end position="4627"/>
    </location>
</feature>
<dbReference type="PROSITE" id="PS52004">
    <property type="entry name" value="KS3_2"/>
    <property type="match status" value="3"/>
</dbReference>
<dbReference type="InterPro" id="IPR009081">
    <property type="entry name" value="PP-bd_ACP"/>
</dbReference>
<dbReference type="Pfam" id="PF08990">
    <property type="entry name" value="Docking"/>
    <property type="match status" value="1"/>
</dbReference>
<dbReference type="InterPro" id="IPR055123">
    <property type="entry name" value="SpnB-like_Rossmann"/>
</dbReference>
<evidence type="ECO:0000259" key="13">
    <source>
        <dbReference type="PROSITE" id="PS52019"/>
    </source>
</evidence>
<dbReference type="CDD" id="cd00833">
    <property type="entry name" value="PKS"/>
    <property type="match status" value="3"/>
</dbReference>
<evidence type="ECO:0000313" key="14">
    <source>
        <dbReference type="EMBL" id="MFF9886261.1"/>
    </source>
</evidence>
<feature type="domain" description="Ketosynthase family 3 (KS3)" evidence="12">
    <location>
        <begin position="33"/>
        <end position="457"/>
    </location>
</feature>
<dbReference type="SUPFAM" id="SSF55048">
    <property type="entry name" value="Probable ACP-binding domain of malonyl-CoA ACP transacylase"/>
    <property type="match status" value="3"/>
</dbReference>
<dbReference type="InterPro" id="IPR049900">
    <property type="entry name" value="PKS_mFAS_DH"/>
</dbReference>
<evidence type="ECO:0000256" key="4">
    <source>
        <dbReference type="ARBA" id="ARBA00022553"/>
    </source>
</evidence>
<feature type="domain" description="Ketosynthase family 3 (KS3)" evidence="12">
    <location>
        <begin position="3494"/>
        <end position="3906"/>
    </location>
</feature>
<dbReference type="InterPro" id="IPR057326">
    <property type="entry name" value="KR_dom"/>
</dbReference>
<dbReference type="Pfam" id="PF22953">
    <property type="entry name" value="SpnB_Rossmann"/>
    <property type="match status" value="2"/>
</dbReference>
<dbReference type="InterPro" id="IPR006162">
    <property type="entry name" value="Ppantetheine_attach_site"/>
</dbReference>
<dbReference type="InterPro" id="IPR016039">
    <property type="entry name" value="Thiolase-like"/>
</dbReference>
<comment type="pathway">
    <text evidence="2">Antibiotic biosynthesis.</text>
</comment>
<gene>
    <name evidence="14" type="ORF">ACF1HC_32395</name>
</gene>